<evidence type="ECO:0000259" key="2">
    <source>
        <dbReference type="Pfam" id="PF20349"/>
    </source>
</evidence>
<dbReference type="Proteomes" id="UP001327093">
    <property type="component" value="Unassembled WGS sequence"/>
</dbReference>
<feature type="domain" description="DUF6644" evidence="2">
    <location>
        <begin position="35"/>
        <end position="190"/>
    </location>
</feature>
<keyword evidence="1" id="KW-0472">Membrane</keyword>
<evidence type="ECO:0000313" key="4">
    <source>
        <dbReference type="Proteomes" id="UP001327093"/>
    </source>
</evidence>
<sequence length="191" mass="20448">MGRARGRPCGCCRRWGRLPASALPPDLKARGTNDFFDWLEAGWFAEAIRSTAYLYPTLESIHIIGIALLIGPAAAFDLRLLGVGRRSLRVTTAADHLLPLSRLGFVIAAVTGVAMFLPGASVIADRGSAPWKLGLIVLAGLNILIFHRHTYRSVADWDTTRATPAAARAAAIVSLVSWSGVTVAGRLLAYT</sequence>
<name>A0ABU6ALR9_9PSEU</name>
<accession>A0ABU6ALR9</accession>
<feature type="transmembrane region" description="Helical" evidence="1">
    <location>
        <begin position="103"/>
        <end position="123"/>
    </location>
</feature>
<comment type="caution">
    <text evidence="3">The sequence shown here is derived from an EMBL/GenBank/DDBJ whole genome shotgun (WGS) entry which is preliminary data.</text>
</comment>
<feature type="transmembrane region" description="Helical" evidence="1">
    <location>
        <begin position="61"/>
        <end position="82"/>
    </location>
</feature>
<keyword evidence="1" id="KW-0812">Transmembrane</keyword>
<feature type="transmembrane region" description="Helical" evidence="1">
    <location>
        <begin position="167"/>
        <end position="189"/>
    </location>
</feature>
<keyword evidence="4" id="KW-1185">Reference proteome</keyword>
<organism evidence="3 4">
    <name type="scientific">Saccharopolyspora mangrovi</name>
    <dbReference type="NCBI Taxonomy" id="3082379"/>
    <lineage>
        <taxon>Bacteria</taxon>
        <taxon>Bacillati</taxon>
        <taxon>Actinomycetota</taxon>
        <taxon>Actinomycetes</taxon>
        <taxon>Pseudonocardiales</taxon>
        <taxon>Pseudonocardiaceae</taxon>
        <taxon>Saccharopolyspora</taxon>
    </lineage>
</organism>
<gene>
    <name evidence="3" type="ORF">R4I43_33580</name>
</gene>
<dbReference type="RefSeq" id="WP_324269764.1">
    <property type="nucleotide sequence ID" value="NZ_JAWLNX010000043.1"/>
</dbReference>
<reference evidence="3 4" key="1">
    <citation type="submission" date="2023-10" db="EMBL/GenBank/DDBJ databases">
        <title>Saccharopolyspora sp. nov., isolated from mangrove soil.</title>
        <authorList>
            <person name="Lu Y."/>
            <person name="Liu W."/>
        </authorList>
    </citation>
    <scope>NUCLEOTIDE SEQUENCE [LARGE SCALE GENOMIC DNA]</scope>
    <source>
        <strain evidence="3 4">S2-29</strain>
    </source>
</reference>
<keyword evidence="1" id="KW-1133">Transmembrane helix</keyword>
<feature type="transmembrane region" description="Helical" evidence="1">
    <location>
        <begin position="129"/>
        <end position="146"/>
    </location>
</feature>
<proteinExistence type="predicted"/>
<protein>
    <submittedName>
        <fullName evidence="3">DUF6644 family protein</fullName>
    </submittedName>
</protein>
<evidence type="ECO:0000256" key="1">
    <source>
        <dbReference type="SAM" id="Phobius"/>
    </source>
</evidence>
<evidence type="ECO:0000313" key="3">
    <source>
        <dbReference type="EMBL" id="MEB3372344.1"/>
    </source>
</evidence>
<dbReference type="Pfam" id="PF20349">
    <property type="entry name" value="DUF6644"/>
    <property type="match status" value="1"/>
</dbReference>
<dbReference type="EMBL" id="JAWLNX010000043">
    <property type="protein sequence ID" value="MEB3372344.1"/>
    <property type="molecule type" value="Genomic_DNA"/>
</dbReference>
<dbReference type="InterPro" id="IPR046586">
    <property type="entry name" value="DUF6644"/>
</dbReference>